<protein>
    <submittedName>
        <fullName evidence="1">Uncharacterized protein</fullName>
    </submittedName>
</protein>
<name>A0ACB0XMC4_MELEN</name>
<dbReference type="Proteomes" id="UP001497535">
    <property type="component" value="Unassembled WGS sequence"/>
</dbReference>
<evidence type="ECO:0000313" key="2">
    <source>
        <dbReference type="Proteomes" id="UP001497535"/>
    </source>
</evidence>
<comment type="caution">
    <text evidence="1">The sequence shown here is derived from an EMBL/GenBank/DDBJ whole genome shotgun (WGS) entry which is preliminary data.</text>
</comment>
<evidence type="ECO:0000313" key="1">
    <source>
        <dbReference type="EMBL" id="CAK5008472.1"/>
    </source>
</evidence>
<proteinExistence type="predicted"/>
<reference evidence="1" key="1">
    <citation type="submission" date="2023-11" db="EMBL/GenBank/DDBJ databases">
        <authorList>
            <person name="Poullet M."/>
        </authorList>
    </citation>
    <scope>NUCLEOTIDE SEQUENCE</scope>
    <source>
        <strain evidence="1">E1834</strain>
    </source>
</reference>
<gene>
    <name evidence="1" type="ORF">MENTE1834_LOCUS1065</name>
</gene>
<keyword evidence="2" id="KW-1185">Reference proteome</keyword>
<sequence length="173" mass="20206">MRFIFLLKILKIFLRMEDIGICLCNIFDRIEQFSSFAEQKIIFYMDNTTNSNNTQEAQQQQDNLMQIDEVQTDNNVHNISKNVTKEKCNGALREKSTTTLEQQPEVTTTSENEQLSTTFSSDIEIIEEKQSNNNKSKDEYFNGSNKLIKLNRKRILNWAEKVFLFFSINGLLV</sequence>
<accession>A0ACB0XMC4</accession>
<dbReference type="EMBL" id="CAVMJV010000001">
    <property type="protein sequence ID" value="CAK5008472.1"/>
    <property type="molecule type" value="Genomic_DNA"/>
</dbReference>
<organism evidence="1 2">
    <name type="scientific">Meloidogyne enterolobii</name>
    <name type="common">Root-knot nematode worm</name>
    <name type="synonym">Meloidogyne mayaguensis</name>
    <dbReference type="NCBI Taxonomy" id="390850"/>
    <lineage>
        <taxon>Eukaryota</taxon>
        <taxon>Metazoa</taxon>
        <taxon>Ecdysozoa</taxon>
        <taxon>Nematoda</taxon>
        <taxon>Chromadorea</taxon>
        <taxon>Rhabditida</taxon>
        <taxon>Tylenchina</taxon>
        <taxon>Tylenchomorpha</taxon>
        <taxon>Tylenchoidea</taxon>
        <taxon>Meloidogynidae</taxon>
        <taxon>Meloidogyninae</taxon>
        <taxon>Meloidogyne</taxon>
    </lineage>
</organism>